<reference evidence="1 2" key="1">
    <citation type="submission" date="2019-02" db="EMBL/GenBank/DDBJ databases">
        <authorList>
            <person name="Frampton R.A."/>
            <person name="Wojtus J.K."/>
            <person name="Fineran P.C."/>
            <person name="Hendrickson H.L."/>
        </authorList>
    </citation>
    <scope>NUCLEOTIDE SEQUENCE [LARGE SCALE GENOMIC DNA]</scope>
</reference>
<dbReference type="Proteomes" id="UP000294134">
    <property type="component" value="Segment"/>
</dbReference>
<organism evidence="1 2">
    <name type="scientific">Pseudomonas phage Psa21</name>
    <dbReference type="NCBI Taxonomy" id="2530023"/>
    <lineage>
        <taxon>Viruses</taxon>
        <taxon>Duplodnaviria</taxon>
        <taxon>Heunggongvirae</taxon>
        <taxon>Uroviricota</taxon>
        <taxon>Caudoviricetes</taxon>
        <taxon>Chimalliviridae</taxon>
        <taxon>Tepukevirus</taxon>
        <taxon>Tepukevirus Psa21</taxon>
    </lineage>
</organism>
<keyword evidence="2" id="KW-1185">Reference proteome</keyword>
<protein>
    <submittedName>
        <fullName evidence="1">Uncharacterized protein</fullName>
    </submittedName>
</protein>
<evidence type="ECO:0000313" key="1">
    <source>
        <dbReference type="EMBL" id="QBJ02889.1"/>
    </source>
</evidence>
<sequence length="93" mass="10220">MSVKLIKRGNAWVTEFLGKERHFIVDSDLVTWRSLGVLTGAAVEFSIDLGGSLEHVRNLLTGEELSELEIPSGHTVARMIKATKLYVNGDSHA</sequence>
<evidence type="ECO:0000313" key="2">
    <source>
        <dbReference type="Proteomes" id="UP000294134"/>
    </source>
</evidence>
<name>A0A481W4U2_9CAUD</name>
<proteinExistence type="predicted"/>
<accession>A0A481W4U2</accession>
<gene>
    <name evidence="1" type="ORF">PSA21_363</name>
</gene>
<dbReference type="EMBL" id="MK552327">
    <property type="protein sequence ID" value="QBJ02889.1"/>
    <property type="molecule type" value="Genomic_DNA"/>
</dbReference>